<gene>
    <name evidence="1" type="ORF">NM688_g2351</name>
</gene>
<dbReference type="Proteomes" id="UP001148662">
    <property type="component" value="Unassembled WGS sequence"/>
</dbReference>
<dbReference type="EMBL" id="JANHOG010000294">
    <property type="protein sequence ID" value="KAJ3555842.1"/>
    <property type="molecule type" value="Genomic_DNA"/>
</dbReference>
<comment type="caution">
    <text evidence="1">The sequence shown here is derived from an EMBL/GenBank/DDBJ whole genome shotgun (WGS) entry which is preliminary data.</text>
</comment>
<sequence length="645" mass="70422">MKTYLERIVAAVKARRNPDFARIARTVARNVTMFRGEDAERTFLWTASGGCTCPEADAAFMESPRTMDDVSRLFKALAPRPAMTNILRSGLTGRLSGQIAQSAPSHSSCICAAIAMKSYAALKKKGTNPDNCEDVTRKFTLQDDAFPTYEQLTSQLYKAFAGVNAFYLSEILLCPNANAPNSRILIGKAAHNASDYDKHTKSYQGRSWPGAVLRFTVLDEVSDSDTVTPEQRPISLEDNGLGSYRWSTTTSTAINTREGSDVSQAPDPAPDAGRAPTAEEPETQRAHKEDARRIILDRIRERTFTRTSAGPAILSSSSPKFMDTIPTMPITLRDIFKTPDASANDQSPDLNNIVKADDSSRKADIDRLSQLMRHRLATRGDATASSSIVPVSSSRRPLSAIENDEDVSQSNSADRRLSLNAGTPLAANPSRLQRLQCALSSRTATDSAHSSKADSASRVPVAPSSADDESDHHHEPESEQEQSDASQSNPRRCRHSYDWGSCVYPHCISNLKPSSSNTRPYSRIADSPASWSSPLPTLSRTKYGLPYIDVPERSPLSSVPSGVTLYNGDPRADSERMSDGRTFEEASERVVDLGLDFLRRANHSCDSMDGTSDIPALRTVVDDGSDRDAHTESSRPAQWALGRSV</sequence>
<protein>
    <submittedName>
        <fullName evidence="1">Uncharacterized protein</fullName>
    </submittedName>
</protein>
<keyword evidence="2" id="KW-1185">Reference proteome</keyword>
<evidence type="ECO:0000313" key="1">
    <source>
        <dbReference type="EMBL" id="KAJ3555842.1"/>
    </source>
</evidence>
<reference evidence="1" key="1">
    <citation type="submission" date="2022-07" db="EMBL/GenBank/DDBJ databases">
        <title>Genome Sequence of Phlebia brevispora.</title>
        <authorList>
            <person name="Buettner E."/>
        </authorList>
    </citation>
    <scope>NUCLEOTIDE SEQUENCE</scope>
    <source>
        <strain evidence="1">MPL23</strain>
    </source>
</reference>
<proteinExistence type="predicted"/>
<accession>A0ACC1T8Q2</accession>
<name>A0ACC1T8Q2_9APHY</name>
<organism evidence="1 2">
    <name type="scientific">Phlebia brevispora</name>
    <dbReference type="NCBI Taxonomy" id="194682"/>
    <lineage>
        <taxon>Eukaryota</taxon>
        <taxon>Fungi</taxon>
        <taxon>Dikarya</taxon>
        <taxon>Basidiomycota</taxon>
        <taxon>Agaricomycotina</taxon>
        <taxon>Agaricomycetes</taxon>
        <taxon>Polyporales</taxon>
        <taxon>Meruliaceae</taxon>
        <taxon>Phlebia</taxon>
    </lineage>
</organism>
<evidence type="ECO:0000313" key="2">
    <source>
        <dbReference type="Proteomes" id="UP001148662"/>
    </source>
</evidence>